<feature type="region of interest" description="Disordered" evidence="1">
    <location>
        <begin position="1"/>
        <end position="62"/>
    </location>
</feature>
<organism evidence="3 4">
    <name type="scientific">[Candida] subhashii</name>
    <dbReference type="NCBI Taxonomy" id="561895"/>
    <lineage>
        <taxon>Eukaryota</taxon>
        <taxon>Fungi</taxon>
        <taxon>Dikarya</taxon>
        <taxon>Ascomycota</taxon>
        <taxon>Saccharomycotina</taxon>
        <taxon>Pichiomycetes</taxon>
        <taxon>Debaryomycetaceae</taxon>
        <taxon>Spathaspora</taxon>
    </lineage>
</organism>
<gene>
    <name evidence="3" type="ORF">J8A68_000480</name>
</gene>
<dbReference type="RefSeq" id="XP_049266282.1">
    <property type="nucleotide sequence ID" value="XM_049408822.1"/>
</dbReference>
<accession>A0A8J5V1Z6</accession>
<dbReference type="AlphaFoldDB" id="A0A8J5V1Z6"/>
<name>A0A8J5V1Z6_9ASCO</name>
<evidence type="ECO:0000256" key="2">
    <source>
        <dbReference type="SAM" id="Phobius"/>
    </source>
</evidence>
<comment type="caution">
    <text evidence="3">The sequence shown here is derived from an EMBL/GenBank/DDBJ whole genome shotgun (WGS) entry which is preliminary data.</text>
</comment>
<dbReference type="Proteomes" id="UP000694255">
    <property type="component" value="Unassembled WGS sequence"/>
</dbReference>
<feature type="region of interest" description="Disordered" evidence="1">
    <location>
        <begin position="99"/>
        <end position="120"/>
    </location>
</feature>
<feature type="compositionally biased region" description="Polar residues" evidence="1">
    <location>
        <begin position="34"/>
        <end position="49"/>
    </location>
</feature>
<keyword evidence="2" id="KW-0812">Transmembrane</keyword>
<feature type="transmembrane region" description="Helical" evidence="2">
    <location>
        <begin position="227"/>
        <end position="247"/>
    </location>
</feature>
<proteinExistence type="predicted"/>
<protein>
    <submittedName>
        <fullName evidence="3">Uncharacterized protein</fullName>
    </submittedName>
</protein>
<keyword evidence="2" id="KW-0472">Membrane</keyword>
<evidence type="ECO:0000256" key="1">
    <source>
        <dbReference type="SAM" id="MobiDB-lite"/>
    </source>
</evidence>
<sequence length="686" mass="79247">MSVPRFVGDTDDEHSIHLNSQVGKAMPLPREPSLNYTRSPNQRMRNSYNSSPTPPPTREQNMSRIEEEMLDTLAAETDSEYEGVDYEKGFQTYILEGHSFDETDESDYDYEPRASPYEDEDYRYEYHYEDDDNDDYYQRDLQKLPNGIHRTGSETRDTSTSSLFDQIGNMRRQTRSSTSRQRDFSPTPPSSDEYLKGDSYYENEGEVESPSPLPENRVSKSFNWINFLKLIFASFILCLLVYVLFYGEKFTTPDSVIWGGRSVSQYEKRITQLEIENQQNKEGINSLANDVNFIKDRLSDTPVSSVNHQVQITPEFHQFLYKFIEHYKGNDENIEEKMSNFMNTKLSSLNITRLEEVSSEIQKIKSGNYTEQLINNIISSLRPQSESHKQELLEFTNSVLSKSLDHLQEEMQLRLSNMLADLTILNNTVYTTPKANDIWVRSMLDLISQGSRKVNYADASLGARILGYFRTLPHPLKALWWYMFPHDGVYNANHVIIDDESVWEPNTAIKELGIYLSQSIIPTDLLVEFEEISTGHHSSGTILEIGLKPAKTSDFAKLRNFQGFDLSKTRDGKYLSSFKLLKKVKIKPGLVHVSLPMGFINLQVTGRHMYFNFKTNPESATLRVRNVKVYGITELDAVKHADRFKLLVDRFNEAEDYRDDAVVNDGKYTGKIDHVEHYDLNNDIYL</sequence>
<dbReference type="OrthoDB" id="4093311at2759"/>
<dbReference type="GeneID" id="73467281"/>
<feature type="region of interest" description="Disordered" evidence="1">
    <location>
        <begin position="145"/>
        <end position="197"/>
    </location>
</feature>
<keyword evidence="4" id="KW-1185">Reference proteome</keyword>
<keyword evidence="2" id="KW-1133">Transmembrane helix</keyword>
<reference evidence="3 4" key="1">
    <citation type="journal article" date="2021" name="DNA Res.">
        <title>Genome analysis of Candida subhashii reveals its hybrid nature and dual mitochondrial genome conformations.</title>
        <authorList>
            <person name="Mixao V."/>
            <person name="Hegedusova E."/>
            <person name="Saus E."/>
            <person name="Pryszcz L.P."/>
            <person name="Cillingova A."/>
            <person name="Nosek J."/>
            <person name="Gabaldon T."/>
        </authorList>
    </citation>
    <scope>NUCLEOTIDE SEQUENCE [LARGE SCALE GENOMIC DNA]</scope>
    <source>
        <strain evidence="3 4">CBS 10753</strain>
    </source>
</reference>
<evidence type="ECO:0000313" key="4">
    <source>
        <dbReference type="Proteomes" id="UP000694255"/>
    </source>
</evidence>
<dbReference type="EMBL" id="JAGSYN010000044">
    <property type="protein sequence ID" value="KAG7666050.1"/>
    <property type="molecule type" value="Genomic_DNA"/>
</dbReference>
<evidence type="ECO:0000313" key="3">
    <source>
        <dbReference type="EMBL" id="KAG7666050.1"/>
    </source>
</evidence>